<protein>
    <submittedName>
        <fullName evidence="7">RNA polymerase sigma-70 factor, ECF subfamily</fullName>
    </submittedName>
</protein>
<evidence type="ECO:0000259" key="6">
    <source>
        <dbReference type="Pfam" id="PF08281"/>
    </source>
</evidence>
<dbReference type="InterPro" id="IPR007627">
    <property type="entry name" value="RNA_pol_sigma70_r2"/>
</dbReference>
<dbReference type="PANTHER" id="PTHR43133:SF46">
    <property type="entry name" value="RNA POLYMERASE SIGMA-70 FACTOR ECF SUBFAMILY"/>
    <property type="match status" value="1"/>
</dbReference>
<dbReference type="InterPro" id="IPR013325">
    <property type="entry name" value="RNA_pol_sigma_r2"/>
</dbReference>
<dbReference type="Gene3D" id="1.10.10.10">
    <property type="entry name" value="Winged helix-like DNA-binding domain superfamily/Winged helix DNA-binding domain"/>
    <property type="match status" value="1"/>
</dbReference>
<proteinExistence type="inferred from homology"/>
<name>A0A1G7ET78_9FLAO</name>
<keyword evidence="8" id="KW-1185">Reference proteome</keyword>
<evidence type="ECO:0000259" key="5">
    <source>
        <dbReference type="Pfam" id="PF04542"/>
    </source>
</evidence>
<dbReference type="AlphaFoldDB" id="A0A1G7ET78"/>
<evidence type="ECO:0000256" key="2">
    <source>
        <dbReference type="ARBA" id="ARBA00023015"/>
    </source>
</evidence>
<dbReference type="GO" id="GO:0016987">
    <property type="term" value="F:sigma factor activity"/>
    <property type="evidence" value="ECO:0007669"/>
    <property type="project" value="UniProtKB-KW"/>
</dbReference>
<sequence>MRYTIKEIQLKREEHTLDIKSLRNGDDDLFKVLYKQHYKKLCIYTFGLSKDKVLSEDIVQNVFFNLWKNRKKIEISSSLSSYLFKACYNEFIDNYKKQQKNIDYLTEIRISAMDFFIDDSIEITNEHKVTLIKKAIEKLPNKCKEVFIMIKIEGLKYKEVADNLKISIKTVEAHMSLALRKIKEQI</sequence>
<dbReference type="GO" id="GO:0003677">
    <property type="term" value="F:DNA binding"/>
    <property type="evidence" value="ECO:0007669"/>
    <property type="project" value="InterPro"/>
</dbReference>
<dbReference type="Gene3D" id="1.10.1740.10">
    <property type="match status" value="1"/>
</dbReference>
<dbReference type="Pfam" id="PF08281">
    <property type="entry name" value="Sigma70_r4_2"/>
    <property type="match status" value="1"/>
</dbReference>
<dbReference type="eggNOG" id="COG1595">
    <property type="taxonomic scope" value="Bacteria"/>
</dbReference>
<comment type="similarity">
    <text evidence="1">Belongs to the sigma-70 factor family. ECF subfamily.</text>
</comment>
<dbReference type="RefSeq" id="WP_175444400.1">
    <property type="nucleotide sequence ID" value="NZ_FNBD01000002.1"/>
</dbReference>
<evidence type="ECO:0000256" key="4">
    <source>
        <dbReference type="ARBA" id="ARBA00023163"/>
    </source>
</evidence>
<evidence type="ECO:0000256" key="3">
    <source>
        <dbReference type="ARBA" id="ARBA00023082"/>
    </source>
</evidence>
<dbReference type="InterPro" id="IPR036388">
    <property type="entry name" value="WH-like_DNA-bd_sf"/>
</dbReference>
<dbReference type="SUPFAM" id="SSF88946">
    <property type="entry name" value="Sigma2 domain of RNA polymerase sigma factors"/>
    <property type="match status" value="1"/>
</dbReference>
<dbReference type="Pfam" id="PF04542">
    <property type="entry name" value="Sigma70_r2"/>
    <property type="match status" value="1"/>
</dbReference>
<keyword evidence="2" id="KW-0805">Transcription regulation</keyword>
<accession>A0A1G7ET78</accession>
<dbReference type="CDD" id="cd06171">
    <property type="entry name" value="Sigma70_r4"/>
    <property type="match status" value="1"/>
</dbReference>
<gene>
    <name evidence="7" type="ORF">SAMN04487992_102495</name>
</gene>
<dbReference type="NCBIfam" id="TIGR02937">
    <property type="entry name" value="sigma70-ECF"/>
    <property type="match status" value="1"/>
</dbReference>
<evidence type="ECO:0000256" key="1">
    <source>
        <dbReference type="ARBA" id="ARBA00010641"/>
    </source>
</evidence>
<dbReference type="InterPro" id="IPR014284">
    <property type="entry name" value="RNA_pol_sigma-70_dom"/>
</dbReference>
<dbReference type="Proteomes" id="UP000182114">
    <property type="component" value="Unassembled WGS sequence"/>
</dbReference>
<dbReference type="GO" id="GO:0006352">
    <property type="term" value="P:DNA-templated transcription initiation"/>
    <property type="evidence" value="ECO:0007669"/>
    <property type="project" value="InterPro"/>
</dbReference>
<reference evidence="8" key="1">
    <citation type="submission" date="2016-10" db="EMBL/GenBank/DDBJ databases">
        <authorList>
            <person name="Varghese N."/>
            <person name="Submissions S."/>
        </authorList>
    </citation>
    <scope>NUCLEOTIDE SEQUENCE [LARGE SCALE GENOMIC DNA]</scope>
    <source>
        <strain evidence="8">DSM 24729</strain>
    </source>
</reference>
<dbReference type="InterPro" id="IPR013249">
    <property type="entry name" value="RNA_pol_sigma70_r4_t2"/>
</dbReference>
<dbReference type="PANTHER" id="PTHR43133">
    <property type="entry name" value="RNA POLYMERASE ECF-TYPE SIGMA FACTO"/>
    <property type="match status" value="1"/>
</dbReference>
<dbReference type="EMBL" id="FNBD01000002">
    <property type="protein sequence ID" value="SDE66874.1"/>
    <property type="molecule type" value="Genomic_DNA"/>
</dbReference>
<dbReference type="InterPro" id="IPR039425">
    <property type="entry name" value="RNA_pol_sigma-70-like"/>
</dbReference>
<keyword evidence="4" id="KW-0804">Transcription</keyword>
<organism evidence="7 8">
    <name type="scientific">Cellulophaga baltica</name>
    <dbReference type="NCBI Taxonomy" id="76594"/>
    <lineage>
        <taxon>Bacteria</taxon>
        <taxon>Pseudomonadati</taxon>
        <taxon>Bacteroidota</taxon>
        <taxon>Flavobacteriia</taxon>
        <taxon>Flavobacteriales</taxon>
        <taxon>Flavobacteriaceae</taxon>
        <taxon>Cellulophaga</taxon>
    </lineage>
</organism>
<dbReference type="NCBIfam" id="TIGR02985">
    <property type="entry name" value="Sig70_bacteroi1"/>
    <property type="match status" value="1"/>
</dbReference>
<feature type="domain" description="RNA polymerase sigma-70 region 2" evidence="5">
    <location>
        <begin position="33"/>
        <end position="100"/>
    </location>
</feature>
<feature type="domain" description="RNA polymerase sigma factor 70 region 4 type 2" evidence="6">
    <location>
        <begin position="132"/>
        <end position="182"/>
    </location>
</feature>
<dbReference type="InterPro" id="IPR014327">
    <property type="entry name" value="RNA_pol_sigma70_bacteroid"/>
</dbReference>
<evidence type="ECO:0000313" key="8">
    <source>
        <dbReference type="Proteomes" id="UP000182114"/>
    </source>
</evidence>
<evidence type="ECO:0000313" key="7">
    <source>
        <dbReference type="EMBL" id="SDE66874.1"/>
    </source>
</evidence>
<dbReference type="SUPFAM" id="SSF88659">
    <property type="entry name" value="Sigma3 and sigma4 domains of RNA polymerase sigma factors"/>
    <property type="match status" value="1"/>
</dbReference>
<dbReference type="InterPro" id="IPR013324">
    <property type="entry name" value="RNA_pol_sigma_r3/r4-like"/>
</dbReference>
<keyword evidence="3" id="KW-0731">Sigma factor</keyword>